<dbReference type="EMBL" id="JXMS01000001">
    <property type="protein sequence ID" value="OBQ57653.1"/>
    <property type="molecule type" value="Genomic_DNA"/>
</dbReference>
<organism evidence="1 2">
    <name type="scientific">Halodesulfovibrio spirochaetisodalis</name>
    <dbReference type="NCBI Taxonomy" id="1560234"/>
    <lineage>
        <taxon>Bacteria</taxon>
        <taxon>Pseudomonadati</taxon>
        <taxon>Thermodesulfobacteriota</taxon>
        <taxon>Desulfovibrionia</taxon>
        <taxon>Desulfovibrionales</taxon>
        <taxon>Desulfovibrionaceae</taxon>
        <taxon>Halodesulfovibrio</taxon>
    </lineage>
</organism>
<dbReference type="Proteomes" id="UP000091979">
    <property type="component" value="Unassembled WGS sequence"/>
</dbReference>
<proteinExistence type="predicted"/>
<dbReference type="RefSeq" id="WP_066851673.1">
    <property type="nucleotide sequence ID" value="NZ_JXMS01000001.1"/>
</dbReference>
<dbReference type="OrthoDB" id="5432324at2"/>
<evidence type="ECO:0000313" key="1">
    <source>
        <dbReference type="EMBL" id="OBQ57653.1"/>
    </source>
</evidence>
<dbReference type="AlphaFoldDB" id="A0A1B7XQ84"/>
<protein>
    <submittedName>
        <fullName evidence="1">Sulfite reductase</fullName>
    </submittedName>
</protein>
<gene>
    <name evidence="1" type="ORF">SP90_01035</name>
</gene>
<accession>A0A1B7XQ84</accession>
<comment type="caution">
    <text evidence="1">The sequence shown here is derived from an EMBL/GenBank/DDBJ whole genome shotgun (WGS) entry which is preliminary data.</text>
</comment>
<reference evidence="1 2" key="1">
    <citation type="submission" date="2015-01" db="EMBL/GenBank/DDBJ databases">
        <title>Desulfovibrio sp. JC271 draft genome sequence.</title>
        <authorList>
            <person name="Shivani Y."/>
            <person name="Subhash Y."/>
            <person name="Sasikala C."/>
            <person name="Ramana C.V."/>
        </authorList>
    </citation>
    <scope>NUCLEOTIDE SEQUENCE [LARGE SCALE GENOMIC DNA]</scope>
    <source>
        <strain evidence="1 2">JC271</strain>
    </source>
</reference>
<keyword evidence="2" id="KW-1185">Reference proteome</keyword>
<name>A0A1B7XQ84_9BACT</name>
<dbReference type="STRING" id="1560234.SP90_01035"/>
<evidence type="ECO:0000313" key="2">
    <source>
        <dbReference type="Proteomes" id="UP000091979"/>
    </source>
</evidence>
<sequence length="89" mass="10149">MTITPDTLRSKILTFYPEITKLGIDLTVHFDQDKGAWVAQLAKHQHELITYIDPQDAMECLDDIECVHLGTQIGQFIFNYCSEGTECKT</sequence>